<feature type="region of interest" description="Disordered" evidence="1">
    <location>
        <begin position="218"/>
        <end position="240"/>
    </location>
</feature>
<dbReference type="EMBL" id="SWKU01000019">
    <property type="protein sequence ID" value="KAF2998552.1"/>
    <property type="molecule type" value="Genomic_DNA"/>
</dbReference>
<protein>
    <submittedName>
        <fullName evidence="3">Uncharacterized protein</fullName>
    </submittedName>
</protein>
<dbReference type="AlphaFoldDB" id="A0A9P4T9B4"/>
<feature type="transmembrane region" description="Helical" evidence="2">
    <location>
        <begin position="20"/>
        <end position="44"/>
    </location>
</feature>
<dbReference type="Proteomes" id="UP000801428">
    <property type="component" value="Unassembled WGS sequence"/>
</dbReference>
<sequence length="320" mass="35204">MSFFEKLPLAQYTTPPNNYIGSTLFLSYIVVALYLTLTISYSLYTQFTSLFRSSPASPFSKSSQNGADQPSIRNARARHIKIYGALALLSFGSISYHMLGFLITSFLDWHGSTSPRNVLAVLSSSNAVSQLKAWMLQTGLFNNFAAELVADPQSAVWAQLAVLSSWGWNLWMGRKALQYNLPLHKTLPFTLLAANLPTSFSAALFIIQLHLSSPDILSSGTPVRQQQKQQQQPAPPKPKPLTSPLLPTILLNAMLLATPTLRNHASFSYLVLAERLLLFLPHTGLLKLSKRDIESSVAVSGGFVVANWAMLRKGLVGPRN</sequence>
<evidence type="ECO:0000313" key="4">
    <source>
        <dbReference type="Proteomes" id="UP000801428"/>
    </source>
</evidence>
<evidence type="ECO:0000256" key="2">
    <source>
        <dbReference type="SAM" id="Phobius"/>
    </source>
</evidence>
<gene>
    <name evidence="3" type="ORF">E8E13_005404</name>
</gene>
<comment type="caution">
    <text evidence="3">The sequence shown here is derived from an EMBL/GenBank/DDBJ whole genome shotgun (WGS) entry which is preliminary data.</text>
</comment>
<reference evidence="3" key="1">
    <citation type="submission" date="2019-04" db="EMBL/GenBank/DDBJ databases">
        <title>Sequencing of skin fungus with MAO and IRED activity.</title>
        <authorList>
            <person name="Marsaioli A.J."/>
            <person name="Bonatto J.M.C."/>
            <person name="Reis Junior O."/>
        </authorList>
    </citation>
    <scope>NUCLEOTIDE SEQUENCE</scope>
    <source>
        <strain evidence="3">30M1</strain>
    </source>
</reference>
<organism evidence="3 4">
    <name type="scientific">Curvularia kusanoi</name>
    <name type="common">Cochliobolus kusanoi</name>
    <dbReference type="NCBI Taxonomy" id="90978"/>
    <lineage>
        <taxon>Eukaryota</taxon>
        <taxon>Fungi</taxon>
        <taxon>Dikarya</taxon>
        <taxon>Ascomycota</taxon>
        <taxon>Pezizomycotina</taxon>
        <taxon>Dothideomycetes</taxon>
        <taxon>Pleosporomycetidae</taxon>
        <taxon>Pleosporales</taxon>
        <taxon>Pleosporineae</taxon>
        <taxon>Pleosporaceae</taxon>
        <taxon>Curvularia</taxon>
    </lineage>
</organism>
<evidence type="ECO:0000313" key="3">
    <source>
        <dbReference type="EMBL" id="KAF2998552.1"/>
    </source>
</evidence>
<proteinExistence type="predicted"/>
<feature type="transmembrane region" description="Helical" evidence="2">
    <location>
        <begin position="82"/>
        <end position="107"/>
    </location>
</feature>
<keyword evidence="4" id="KW-1185">Reference proteome</keyword>
<keyword evidence="2" id="KW-1133">Transmembrane helix</keyword>
<keyword evidence="2" id="KW-0472">Membrane</keyword>
<evidence type="ECO:0000256" key="1">
    <source>
        <dbReference type="SAM" id="MobiDB-lite"/>
    </source>
</evidence>
<keyword evidence="2" id="KW-0812">Transmembrane</keyword>
<dbReference type="OrthoDB" id="18595at2759"/>
<accession>A0A9P4T9B4</accession>
<name>A0A9P4T9B4_CURKU</name>